<sequence>MQHDQVLGIMNVITAEPAGCYKQLIDALQQVWVEPVCFVNVSPDDHVCILEHMDSLTFSNYHTNSIQPVPPEHTFTGAHLCKHDYPCSHSGRMQLVSKLIPPQHTTTSDNNLPTDPDSDANADYVHPSQMDVSDAEAPLCGDEGYDSGRDHDMDANGSDADTNGSDADEWNGVYADYDHGIDSAEGD</sequence>
<name>A0A9P7EQ04_9AGAM</name>
<feature type="region of interest" description="Disordered" evidence="1">
    <location>
        <begin position="102"/>
        <end position="187"/>
    </location>
</feature>
<reference evidence="2" key="1">
    <citation type="journal article" date="2020" name="New Phytol.">
        <title>Comparative genomics reveals dynamic genome evolution in host specialist ectomycorrhizal fungi.</title>
        <authorList>
            <person name="Lofgren L.A."/>
            <person name="Nguyen N.H."/>
            <person name="Vilgalys R."/>
            <person name="Ruytinx J."/>
            <person name="Liao H.L."/>
            <person name="Branco S."/>
            <person name="Kuo A."/>
            <person name="LaButti K."/>
            <person name="Lipzen A."/>
            <person name="Andreopoulos W."/>
            <person name="Pangilinan J."/>
            <person name="Riley R."/>
            <person name="Hundley H."/>
            <person name="Na H."/>
            <person name="Barry K."/>
            <person name="Grigoriev I.V."/>
            <person name="Stajich J.E."/>
            <person name="Kennedy P.G."/>
        </authorList>
    </citation>
    <scope>NUCLEOTIDE SEQUENCE</scope>
    <source>
        <strain evidence="2">MN1</strain>
    </source>
</reference>
<protein>
    <submittedName>
        <fullName evidence="2">Uncharacterized protein</fullName>
    </submittedName>
</protein>
<accession>A0A9P7EQ04</accession>
<dbReference type="AlphaFoldDB" id="A0A9P7EQ04"/>
<dbReference type="RefSeq" id="XP_041200234.1">
    <property type="nucleotide sequence ID" value="XM_041339105.1"/>
</dbReference>
<dbReference type="Proteomes" id="UP000807769">
    <property type="component" value="Unassembled WGS sequence"/>
</dbReference>
<dbReference type="EMBL" id="JABBWG010000001">
    <property type="protein sequence ID" value="KAG1827387.1"/>
    <property type="molecule type" value="Genomic_DNA"/>
</dbReference>
<proteinExistence type="predicted"/>
<keyword evidence="3" id="KW-1185">Reference proteome</keyword>
<dbReference type="OrthoDB" id="2683605at2759"/>
<comment type="caution">
    <text evidence="2">The sequence shown here is derived from an EMBL/GenBank/DDBJ whole genome shotgun (WGS) entry which is preliminary data.</text>
</comment>
<organism evidence="2 3">
    <name type="scientific">Suillus subaureus</name>
    <dbReference type="NCBI Taxonomy" id="48587"/>
    <lineage>
        <taxon>Eukaryota</taxon>
        <taxon>Fungi</taxon>
        <taxon>Dikarya</taxon>
        <taxon>Basidiomycota</taxon>
        <taxon>Agaricomycotina</taxon>
        <taxon>Agaricomycetes</taxon>
        <taxon>Agaricomycetidae</taxon>
        <taxon>Boletales</taxon>
        <taxon>Suillineae</taxon>
        <taxon>Suillaceae</taxon>
        <taxon>Suillus</taxon>
    </lineage>
</organism>
<gene>
    <name evidence="2" type="ORF">BJ212DRAFT_1474542</name>
</gene>
<evidence type="ECO:0000256" key="1">
    <source>
        <dbReference type="SAM" id="MobiDB-lite"/>
    </source>
</evidence>
<evidence type="ECO:0000313" key="3">
    <source>
        <dbReference type="Proteomes" id="UP000807769"/>
    </source>
</evidence>
<feature type="compositionally biased region" description="Basic and acidic residues" evidence="1">
    <location>
        <begin position="176"/>
        <end position="187"/>
    </location>
</feature>
<feature type="compositionally biased region" description="Polar residues" evidence="1">
    <location>
        <begin position="103"/>
        <end position="113"/>
    </location>
</feature>
<dbReference type="GeneID" id="64633121"/>
<evidence type="ECO:0000313" key="2">
    <source>
        <dbReference type="EMBL" id="KAG1827387.1"/>
    </source>
</evidence>